<dbReference type="EMBL" id="SRZC01000004">
    <property type="protein sequence ID" value="TGX83295.1"/>
    <property type="molecule type" value="Genomic_DNA"/>
</dbReference>
<accession>A0AC61QS58</accession>
<keyword evidence="2" id="KW-1185">Reference proteome</keyword>
<evidence type="ECO:0000313" key="1">
    <source>
        <dbReference type="EMBL" id="TGX83295.1"/>
    </source>
</evidence>
<sequence length="178" mass="19974">MKRIGIISDTHSWWDDKYLQYFEECDEIWHAGDICDMSITDRLAAPFGTDSEGNPKVRTVRAVCGNCDGGILRLAFPEVLRWKCEGVEVLMKHIGGYPGKYDHSIARQIYSNPPQLFISGHSHILKVMPDKALGLLHINPGAAGIQGWHVERTLVRLTIDGDRMKELDVVTLGDRGCE</sequence>
<protein>
    <submittedName>
        <fullName evidence="1">Metallophosphoesterase</fullName>
    </submittedName>
</protein>
<organism evidence="1 2">
    <name type="scientific">Palleniella muris</name>
    <dbReference type="NCBI Taxonomy" id="3038145"/>
    <lineage>
        <taxon>Bacteria</taxon>
        <taxon>Pseudomonadati</taxon>
        <taxon>Bacteroidota</taxon>
        <taxon>Bacteroidia</taxon>
        <taxon>Bacteroidales</taxon>
        <taxon>Prevotellaceae</taxon>
        <taxon>Palleniella</taxon>
    </lineage>
</organism>
<gene>
    <name evidence="1" type="ORF">E5358_03295</name>
</gene>
<proteinExistence type="predicted"/>
<evidence type="ECO:0000313" key="2">
    <source>
        <dbReference type="Proteomes" id="UP000308886"/>
    </source>
</evidence>
<dbReference type="Proteomes" id="UP000308886">
    <property type="component" value="Unassembled WGS sequence"/>
</dbReference>
<reference evidence="1" key="1">
    <citation type="submission" date="2019-04" db="EMBL/GenBank/DDBJ databases">
        <title>Microbes associate with the intestines of laboratory mice.</title>
        <authorList>
            <person name="Navarre W."/>
            <person name="Wong E."/>
            <person name="Huang K."/>
            <person name="Tropini C."/>
            <person name="Ng K."/>
            <person name="Yu B."/>
        </authorList>
    </citation>
    <scope>NUCLEOTIDE SEQUENCE</scope>
    <source>
        <strain evidence="1">NM73_A23</strain>
    </source>
</reference>
<name>A0AC61QS58_9BACT</name>
<comment type="caution">
    <text evidence="1">The sequence shown here is derived from an EMBL/GenBank/DDBJ whole genome shotgun (WGS) entry which is preliminary data.</text>
</comment>